<dbReference type="PROSITE" id="PS51186">
    <property type="entry name" value="GNAT"/>
    <property type="match status" value="1"/>
</dbReference>
<dbReference type="InterPro" id="IPR000182">
    <property type="entry name" value="GNAT_dom"/>
</dbReference>
<dbReference type="SUPFAM" id="SSF55729">
    <property type="entry name" value="Acyl-CoA N-acyltransferases (Nat)"/>
    <property type="match status" value="1"/>
</dbReference>
<proteinExistence type="predicted"/>
<dbReference type="EMBL" id="SRMF01000001">
    <property type="protein sequence ID" value="TGG95509.1"/>
    <property type="molecule type" value="Genomic_DNA"/>
</dbReference>
<comment type="caution">
    <text evidence="2">The sequence shown here is derived from an EMBL/GenBank/DDBJ whole genome shotgun (WGS) entry which is preliminary data.</text>
</comment>
<dbReference type="AlphaFoldDB" id="A0A4Z0WA51"/>
<keyword evidence="3" id="KW-1185">Reference proteome</keyword>
<sequence length="337" mass="37388">MDLISATDWHSAELHDLDWGDQSPPSSALAPERVLVVVDGSSGRVLARCALWWQDTPPAGEAIPGVVGQFWSCDQGASTMLLAHACEMLARQGCRLALGPMDRNTWHAHRLVTWSDGTAPFPLEPEQPAAWVQHWQAAGFVPTWHYHSSAAVPTPGDDPRSERIRARMQAQGMQLRPLQKDRFEQELAAIHQLSLQSFRRNLLYQPQSWDTFRQQYQPLKALHEPRATVVAEDHHGLAGFLFAYPAPSVTADGASRLVLKTIAVRPGRDCAGLGLLLADHAYQAACEAGYGEVIHALMQDSNRSALMRSETARVFRRYALFSRRLDQTTRRSSGGLS</sequence>
<evidence type="ECO:0000313" key="2">
    <source>
        <dbReference type="EMBL" id="TGG95509.1"/>
    </source>
</evidence>
<gene>
    <name evidence="2" type="ORF">E4656_03565</name>
</gene>
<name>A0A4Z0WA51_9GAMM</name>
<dbReference type="RefSeq" id="WP_135481235.1">
    <property type="nucleotide sequence ID" value="NZ_SRMF01000001.1"/>
</dbReference>
<evidence type="ECO:0000259" key="1">
    <source>
        <dbReference type="PROSITE" id="PS51186"/>
    </source>
</evidence>
<evidence type="ECO:0000313" key="3">
    <source>
        <dbReference type="Proteomes" id="UP000297475"/>
    </source>
</evidence>
<organism evidence="2 3">
    <name type="scientific">Natronospirillum operosum</name>
    <dbReference type="NCBI Taxonomy" id="2759953"/>
    <lineage>
        <taxon>Bacteria</taxon>
        <taxon>Pseudomonadati</taxon>
        <taxon>Pseudomonadota</taxon>
        <taxon>Gammaproteobacteria</taxon>
        <taxon>Oceanospirillales</taxon>
        <taxon>Natronospirillaceae</taxon>
        <taxon>Natronospirillum</taxon>
    </lineage>
</organism>
<reference evidence="2 3" key="1">
    <citation type="submission" date="2019-04" db="EMBL/GenBank/DDBJ databases">
        <title>Natronospirillum operosus gen. nov., sp. nov., a haloalkaliphilic satellite isolated from decaying biomass of laboratory culture of cyanobacterium Geitlerinema sp. and proposal of Natronospirillaceae fam. nov. and Saccharospirillaceae fam. nov.</title>
        <authorList>
            <person name="Kevbrin V."/>
            <person name="Boltyanskaya Y."/>
            <person name="Koziaeva V."/>
            <person name="Grouzdev D.S."/>
            <person name="Park M."/>
            <person name="Cho J."/>
        </authorList>
    </citation>
    <scope>NUCLEOTIDE SEQUENCE [LARGE SCALE GENOMIC DNA]</scope>
    <source>
        <strain evidence="2 3">G-116</strain>
    </source>
</reference>
<accession>A0A4Z0WA51</accession>
<dbReference type="Gene3D" id="3.40.630.30">
    <property type="match status" value="1"/>
</dbReference>
<dbReference type="GO" id="GO:0016747">
    <property type="term" value="F:acyltransferase activity, transferring groups other than amino-acyl groups"/>
    <property type="evidence" value="ECO:0007669"/>
    <property type="project" value="InterPro"/>
</dbReference>
<protein>
    <recommendedName>
        <fullName evidence="1">N-acetyltransferase domain-containing protein</fullName>
    </recommendedName>
</protein>
<dbReference type="Proteomes" id="UP000297475">
    <property type="component" value="Unassembled WGS sequence"/>
</dbReference>
<dbReference type="InterPro" id="IPR016181">
    <property type="entry name" value="Acyl_CoA_acyltransferase"/>
</dbReference>
<feature type="domain" description="N-acetyltransferase" evidence="1">
    <location>
        <begin position="173"/>
        <end position="326"/>
    </location>
</feature>
<dbReference type="OrthoDB" id="62581at2"/>